<dbReference type="Pfam" id="PF00550">
    <property type="entry name" value="PP-binding"/>
    <property type="match status" value="1"/>
</dbReference>
<dbReference type="GO" id="GO:0005737">
    <property type="term" value="C:cytoplasm"/>
    <property type="evidence" value="ECO:0007669"/>
    <property type="project" value="TreeGrafter"/>
</dbReference>
<dbReference type="FunFam" id="3.40.50.12780:FF:000014">
    <property type="entry name" value="Nonribosomal peptide synthetase 1"/>
    <property type="match status" value="1"/>
</dbReference>
<dbReference type="Gene3D" id="3.30.300.30">
    <property type="match status" value="1"/>
</dbReference>
<dbReference type="PROSITE" id="PS50075">
    <property type="entry name" value="CARRIER"/>
    <property type="match status" value="2"/>
</dbReference>
<feature type="region of interest" description="Disordered" evidence="6">
    <location>
        <begin position="1"/>
        <end position="25"/>
    </location>
</feature>
<dbReference type="GO" id="GO:0016740">
    <property type="term" value="F:transferase activity"/>
    <property type="evidence" value="ECO:0007669"/>
    <property type="project" value="InterPro"/>
</dbReference>
<keyword evidence="1" id="KW-0596">Phosphopantetheine</keyword>
<dbReference type="SUPFAM" id="SSF52777">
    <property type="entry name" value="CoA-dependent acyltransferases"/>
    <property type="match status" value="2"/>
</dbReference>
<dbReference type="EMBL" id="SPNV01000223">
    <property type="protein sequence ID" value="KAF5858059.1"/>
    <property type="molecule type" value="Genomic_DNA"/>
</dbReference>
<dbReference type="Gene3D" id="3.40.50.12780">
    <property type="entry name" value="N-terminal domain of ligase-like"/>
    <property type="match status" value="1"/>
</dbReference>
<feature type="domain" description="Carrier" evidence="7">
    <location>
        <begin position="1572"/>
        <end position="1604"/>
    </location>
</feature>
<comment type="similarity">
    <text evidence="5">Belongs to the NRP synthetase family.</text>
</comment>
<dbReference type="InterPro" id="IPR016035">
    <property type="entry name" value="Acyl_Trfase/lysoPLipase"/>
</dbReference>
<dbReference type="CDD" id="cd05918">
    <property type="entry name" value="A_NRPS_SidN3_like"/>
    <property type="match status" value="1"/>
</dbReference>
<organism evidence="8 9">
    <name type="scientific">Petromyces alliaceus</name>
    <name type="common">Aspergillus alliaceus</name>
    <dbReference type="NCBI Taxonomy" id="209559"/>
    <lineage>
        <taxon>Eukaryota</taxon>
        <taxon>Fungi</taxon>
        <taxon>Dikarya</taxon>
        <taxon>Ascomycota</taxon>
        <taxon>Pezizomycotina</taxon>
        <taxon>Eurotiomycetes</taxon>
        <taxon>Eurotiomycetidae</taxon>
        <taxon>Eurotiales</taxon>
        <taxon>Aspergillaceae</taxon>
        <taxon>Aspergillus</taxon>
        <taxon>Aspergillus subgen. Circumdati</taxon>
    </lineage>
</organism>
<evidence type="ECO:0000256" key="3">
    <source>
        <dbReference type="ARBA" id="ARBA00022598"/>
    </source>
</evidence>
<evidence type="ECO:0000313" key="9">
    <source>
        <dbReference type="Proteomes" id="UP000541154"/>
    </source>
</evidence>
<accession>A0A8H6E3J1</accession>
<dbReference type="InterPro" id="IPR000873">
    <property type="entry name" value="AMP-dep_synth/lig_dom"/>
</dbReference>
<evidence type="ECO:0000256" key="4">
    <source>
        <dbReference type="ARBA" id="ARBA00029443"/>
    </source>
</evidence>
<dbReference type="InterPro" id="IPR001242">
    <property type="entry name" value="Condensation_dom"/>
</dbReference>
<keyword evidence="3" id="KW-0436">Ligase</keyword>
<feature type="domain" description="Carrier" evidence="7">
    <location>
        <begin position="490"/>
        <end position="566"/>
    </location>
</feature>
<dbReference type="InterPro" id="IPR014043">
    <property type="entry name" value="Acyl_transferase_dom"/>
</dbReference>
<dbReference type="InterPro" id="IPR045851">
    <property type="entry name" value="AMP-bd_C_sf"/>
</dbReference>
<sequence length="1604" mass="178522">MERRDRNESHPHLMRKSSCLPSEGDRETASIEIKGELYHIVVLLAQSADTLELNKAQLANYLQFNGERQSLRDTPWPKQSEFCDYPFRATYFAIDAQGLSQKITNDMWNDTHQPQVKYNLPIIFTFTGQGNNHRGIAKQLFYSCPFFKDTVVSLNEVASRLGFPTFLDFFLSNDRADAQLPVVEQLSLVAMELALAELWRSWGVSPSAVIGHSLGEYSALCIAGVLSVRDTLFLVGTRATIMQEVCMMSSHTMLSVPIDLESATRISKPFASCEISCVNGLKSTVISGLRSEMDQLRQFLLLQGVEGKYLPVPYAFHSSQMVTVLPRLDEVAKSVSFSTPKIPILSTVTGSVVTTGDVILSDYILCHLREKVNFLGALDAAKQTNLCTSDTFWVECGPGQGCLSFVKGTIMPGQERLIASLKRNIDCWNNFAAALATLDTHGVEIKWSEVSRDTRSLRIIKVPENTFDAEEASRTKDMIKLPPLPAPRRAPETDMERQLQQLWASILQLKAESISIDDSFLQIGGDSFLAMQCVGAAHEQGLAITVADIVSSPRLRDLSYLVKEYDNTKKRYIPPFSLLKSGTCTRDIQADVAAQCGLGVCQVEDVVPCTPLQEALLAMTAKRAGDYIKRVVLELQEKVDIQRFQNALEEVVAATPVLRTRIVDLKENALVQVVTKEPVRWKVGVDLQSYLREDEQQQMCLRKPLGRFGIVEDNKDRKTFFVLTLHHALYDGWSLRLILHEVGKVYEGKPRKSTHDFNCFVSHVLEIKEKARAYWVDQLREPESVLFPNLPWPGYQPHADQSLSHTISAIKWPNDNITASTAVRASWAILLTKYTNSSDVVFGVTLTGRQAPIPGVERMIGPTITTVPVRIKVDWDMKLSTLLDQVQTQSIEMIPFEQIGLQEIRRMGAEMDTGSMFESLLVVQPDLQRNKRGDSDRLFKNIEQSIKDPNRLNAFNPYAIMLECQLQESSLQLHMSFDSRVIEKTQASRIIHQLEHVLRQICARESGGSPVKNVKAVSEEDLRDIWNWNATVPSVVDRCVHDIITARSREQPHAPAICAWDGELTYSELEELSTQLAHHLVGCGVGPNAIVPLCFKKSMWMPVAMLGVMKAGGASVAFDTAQPEGRLSSIVQQLQPDMILSSAANENLARRLGARTVLVIDRLNLLERDIPPETCLPKVDPYSRLYVVFTSGSTGAPKGVVISHANFSSAIQYQQQPLGFGPTARVIDFAPYAFDVAWSNFINTITCGACLCIPSEHSSENDIAASMEQFRITFADLTPSTARLIDPSIVPTLEKLVLSGEMMTKEDLIRWATKVDLKNVYGPAECSPTTSCITFNSVSEQPGNIGRGIGLNTWIVEPSENQHLCPVGAIGELWLEGPLVGQGYLGEPAKTACSFVEDPSWLLRGGAGFSGRRGRLYRTGDLVRYSPDGTLVFVGRKDAQVKIRGQRVELGEVEYHVQRNIAGGMNRLVIAEAIRPRGSRSPKLVVFLEMGESLNRTEEAVPIIMQKMMQGLHDRLPERLPTYMVPSAYIPIDKIPMTSTGKTDRRQLREIGEALTLEQLADLQPSRTDKRAPATEMEKRLQKLWASILGINAGSIGADDSFLQ</sequence>
<dbReference type="InterPro" id="IPR036736">
    <property type="entry name" value="ACP-like_sf"/>
</dbReference>
<evidence type="ECO:0000256" key="1">
    <source>
        <dbReference type="ARBA" id="ARBA00022450"/>
    </source>
</evidence>
<evidence type="ECO:0000256" key="5">
    <source>
        <dbReference type="ARBA" id="ARBA00029454"/>
    </source>
</evidence>
<dbReference type="InterPro" id="IPR001227">
    <property type="entry name" value="Ac_transferase_dom_sf"/>
</dbReference>
<dbReference type="PANTHER" id="PTHR45527">
    <property type="entry name" value="NONRIBOSOMAL PEPTIDE SYNTHETASE"/>
    <property type="match status" value="1"/>
</dbReference>
<feature type="non-terminal residue" evidence="8">
    <location>
        <position position="1604"/>
    </location>
</feature>
<dbReference type="SUPFAM" id="SSF47336">
    <property type="entry name" value="ACP-like"/>
    <property type="match status" value="1"/>
</dbReference>
<dbReference type="InterPro" id="IPR009081">
    <property type="entry name" value="PP-bd_ACP"/>
</dbReference>
<dbReference type="Proteomes" id="UP000541154">
    <property type="component" value="Unassembled WGS sequence"/>
</dbReference>
<dbReference type="FunFam" id="1.10.1200.10:FF:000005">
    <property type="entry name" value="Nonribosomal peptide synthetase 1"/>
    <property type="match status" value="1"/>
</dbReference>
<dbReference type="InterPro" id="IPR042099">
    <property type="entry name" value="ANL_N_sf"/>
</dbReference>
<dbReference type="CDD" id="cd19545">
    <property type="entry name" value="FUM14_C_NRPS-like"/>
    <property type="match status" value="1"/>
</dbReference>
<dbReference type="InterPro" id="IPR023213">
    <property type="entry name" value="CAT-like_dom_sf"/>
</dbReference>
<dbReference type="Gene3D" id="3.30.559.10">
    <property type="entry name" value="Chloramphenicol acetyltransferase-like domain"/>
    <property type="match status" value="1"/>
</dbReference>
<dbReference type="GO" id="GO:0044550">
    <property type="term" value="P:secondary metabolite biosynthetic process"/>
    <property type="evidence" value="ECO:0007669"/>
    <property type="project" value="TreeGrafter"/>
</dbReference>
<dbReference type="GO" id="GO:0043041">
    <property type="term" value="P:amino acid activation for nonribosomal peptide biosynthetic process"/>
    <property type="evidence" value="ECO:0007669"/>
    <property type="project" value="TreeGrafter"/>
</dbReference>
<proteinExistence type="inferred from homology"/>
<evidence type="ECO:0000313" key="8">
    <source>
        <dbReference type="EMBL" id="KAF5858059.1"/>
    </source>
</evidence>
<protein>
    <recommendedName>
        <fullName evidence="7">Carrier domain-containing protein</fullName>
    </recommendedName>
</protein>
<dbReference type="SUPFAM" id="SSF52151">
    <property type="entry name" value="FabD/lysophospholipase-like"/>
    <property type="match status" value="1"/>
</dbReference>
<evidence type="ECO:0000259" key="7">
    <source>
        <dbReference type="PROSITE" id="PS50075"/>
    </source>
</evidence>
<dbReference type="InterPro" id="IPR020845">
    <property type="entry name" value="AMP-binding_CS"/>
</dbReference>
<reference evidence="8 9" key="1">
    <citation type="submission" date="2019-04" db="EMBL/GenBank/DDBJ databases">
        <title>Aspergillus burnettii sp. nov., novel species from soil in southeast Queensland.</title>
        <authorList>
            <person name="Gilchrist C.L.M."/>
            <person name="Pitt J.I."/>
            <person name="Lange L."/>
            <person name="Lacey H.J."/>
            <person name="Vuong D."/>
            <person name="Midgley D.J."/>
            <person name="Greenfield P."/>
            <person name="Bradbury M."/>
            <person name="Lacey E."/>
            <person name="Busk P.K."/>
            <person name="Pilgaard B."/>
            <person name="Chooi Y.H."/>
            <person name="Piggott A.M."/>
        </authorList>
    </citation>
    <scope>NUCLEOTIDE SEQUENCE [LARGE SCALE GENOMIC DNA]</scope>
    <source>
        <strain evidence="8 9">FRR 5400</strain>
    </source>
</reference>
<keyword evidence="9" id="KW-1185">Reference proteome</keyword>
<dbReference type="Pfam" id="PF00698">
    <property type="entry name" value="Acyl_transf_1"/>
    <property type="match status" value="1"/>
</dbReference>
<dbReference type="Pfam" id="PF00668">
    <property type="entry name" value="Condensation"/>
    <property type="match status" value="1"/>
</dbReference>
<dbReference type="GO" id="GO:0031177">
    <property type="term" value="F:phosphopantetheine binding"/>
    <property type="evidence" value="ECO:0007669"/>
    <property type="project" value="TreeGrafter"/>
</dbReference>
<dbReference type="PROSITE" id="PS00455">
    <property type="entry name" value="AMP_BINDING"/>
    <property type="match status" value="1"/>
</dbReference>
<keyword evidence="2" id="KW-0597">Phosphoprotein</keyword>
<dbReference type="Pfam" id="PF00501">
    <property type="entry name" value="AMP-binding"/>
    <property type="match status" value="1"/>
</dbReference>
<dbReference type="NCBIfam" id="TIGR01733">
    <property type="entry name" value="AA-adenyl-dom"/>
    <property type="match status" value="1"/>
</dbReference>
<dbReference type="FunFam" id="3.30.300.30:FF:000015">
    <property type="entry name" value="Nonribosomal peptide synthase SidD"/>
    <property type="match status" value="1"/>
</dbReference>
<dbReference type="Gene3D" id="3.30.559.30">
    <property type="entry name" value="Nonribosomal peptide synthetase, condensation domain"/>
    <property type="match status" value="1"/>
</dbReference>
<dbReference type="SMART" id="SM00827">
    <property type="entry name" value="PKS_AT"/>
    <property type="match status" value="1"/>
</dbReference>
<dbReference type="Gene3D" id="3.30.70.3290">
    <property type="match status" value="1"/>
</dbReference>
<dbReference type="InterPro" id="IPR010071">
    <property type="entry name" value="AA_adenyl_dom"/>
</dbReference>
<dbReference type="Gene3D" id="3.40.366.10">
    <property type="entry name" value="Malonyl-Coenzyme A Acyl Carrier Protein, domain 2"/>
    <property type="match status" value="1"/>
</dbReference>
<dbReference type="GO" id="GO:0016874">
    <property type="term" value="F:ligase activity"/>
    <property type="evidence" value="ECO:0007669"/>
    <property type="project" value="UniProtKB-KW"/>
</dbReference>
<evidence type="ECO:0000256" key="6">
    <source>
        <dbReference type="SAM" id="MobiDB-lite"/>
    </source>
</evidence>
<evidence type="ECO:0000256" key="2">
    <source>
        <dbReference type="ARBA" id="ARBA00022553"/>
    </source>
</evidence>
<comment type="similarity">
    <text evidence="4">In the C-terminal section; belongs to the NRP synthetase family.</text>
</comment>
<gene>
    <name evidence="8" type="ORF">ETB97_004928</name>
</gene>
<dbReference type="SUPFAM" id="SSF56801">
    <property type="entry name" value="Acetyl-CoA synthetase-like"/>
    <property type="match status" value="1"/>
</dbReference>
<dbReference type="PANTHER" id="PTHR45527:SF1">
    <property type="entry name" value="FATTY ACID SYNTHASE"/>
    <property type="match status" value="1"/>
</dbReference>
<feature type="compositionally biased region" description="Basic and acidic residues" evidence="6">
    <location>
        <begin position="1"/>
        <end position="11"/>
    </location>
</feature>
<dbReference type="Gene3D" id="1.10.1200.10">
    <property type="entry name" value="ACP-like"/>
    <property type="match status" value="1"/>
</dbReference>
<comment type="caution">
    <text evidence="8">The sequence shown here is derived from an EMBL/GenBank/DDBJ whole genome shotgun (WGS) entry which is preliminary data.</text>
</comment>
<dbReference type="GO" id="GO:1904091">
    <property type="term" value="F:non-ribosomal peptide synthetase activity"/>
    <property type="evidence" value="ECO:0007669"/>
    <property type="project" value="UniProtKB-ARBA"/>
</dbReference>
<name>A0A8H6E3J1_PETAA</name>